<reference evidence="2 3" key="1">
    <citation type="submission" date="2014-04" db="EMBL/GenBank/DDBJ databases">
        <title>Evolutionary Origins and Diversification of the Mycorrhizal Mutualists.</title>
        <authorList>
            <consortium name="DOE Joint Genome Institute"/>
            <consortium name="Mycorrhizal Genomics Consortium"/>
            <person name="Kohler A."/>
            <person name="Kuo A."/>
            <person name="Nagy L.G."/>
            <person name="Floudas D."/>
            <person name="Copeland A."/>
            <person name="Barry K.W."/>
            <person name="Cichocki N."/>
            <person name="Veneault-Fourrey C."/>
            <person name="LaButti K."/>
            <person name="Lindquist E.A."/>
            <person name="Lipzen A."/>
            <person name="Lundell T."/>
            <person name="Morin E."/>
            <person name="Murat C."/>
            <person name="Riley R."/>
            <person name="Ohm R."/>
            <person name="Sun H."/>
            <person name="Tunlid A."/>
            <person name="Henrissat B."/>
            <person name="Grigoriev I.V."/>
            <person name="Hibbett D.S."/>
            <person name="Martin F."/>
        </authorList>
    </citation>
    <scope>NUCLEOTIDE SEQUENCE [LARGE SCALE GENOMIC DNA]</scope>
    <source>
        <strain evidence="2 3">FD-317 M1</strain>
    </source>
</reference>
<feature type="domain" description="Protein kinase" evidence="1">
    <location>
        <begin position="1"/>
        <end position="406"/>
    </location>
</feature>
<dbReference type="PANTHER" id="PTHR38248:SF2">
    <property type="entry name" value="FUNK1 11"/>
    <property type="match status" value="1"/>
</dbReference>
<dbReference type="GO" id="GO:0005524">
    <property type="term" value="F:ATP binding"/>
    <property type="evidence" value="ECO:0007669"/>
    <property type="project" value="InterPro"/>
</dbReference>
<dbReference type="AlphaFoldDB" id="A0A0D0BZU9"/>
<organism evidence="2 3">
    <name type="scientific">Collybiopsis luxurians FD-317 M1</name>
    <dbReference type="NCBI Taxonomy" id="944289"/>
    <lineage>
        <taxon>Eukaryota</taxon>
        <taxon>Fungi</taxon>
        <taxon>Dikarya</taxon>
        <taxon>Basidiomycota</taxon>
        <taxon>Agaricomycotina</taxon>
        <taxon>Agaricomycetes</taxon>
        <taxon>Agaricomycetidae</taxon>
        <taxon>Agaricales</taxon>
        <taxon>Marasmiineae</taxon>
        <taxon>Omphalotaceae</taxon>
        <taxon>Collybiopsis</taxon>
        <taxon>Collybiopsis luxurians</taxon>
    </lineage>
</organism>
<evidence type="ECO:0000313" key="3">
    <source>
        <dbReference type="Proteomes" id="UP000053593"/>
    </source>
</evidence>
<dbReference type="Pfam" id="PF17667">
    <property type="entry name" value="Pkinase_fungal"/>
    <property type="match status" value="1"/>
</dbReference>
<dbReference type="Proteomes" id="UP000053593">
    <property type="component" value="Unassembled WGS sequence"/>
</dbReference>
<gene>
    <name evidence="2" type="ORF">GYMLUDRAFT_243636</name>
</gene>
<dbReference type="InterPro" id="IPR040976">
    <property type="entry name" value="Pkinase_fungal"/>
</dbReference>
<dbReference type="InterPro" id="IPR011009">
    <property type="entry name" value="Kinase-like_dom_sf"/>
</dbReference>
<dbReference type="GO" id="GO:0004672">
    <property type="term" value="F:protein kinase activity"/>
    <property type="evidence" value="ECO:0007669"/>
    <property type="project" value="InterPro"/>
</dbReference>
<proteinExistence type="predicted"/>
<dbReference type="EMBL" id="KN834771">
    <property type="protein sequence ID" value="KIK61461.1"/>
    <property type="molecule type" value="Genomic_DNA"/>
</dbReference>
<protein>
    <recommendedName>
        <fullName evidence="1">Protein kinase domain-containing protein</fullName>
    </recommendedName>
</protein>
<evidence type="ECO:0000259" key="1">
    <source>
        <dbReference type="PROSITE" id="PS50011"/>
    </source>
</evidence>
<dbReference type="HOGENOM" id="CLU_723724_0_0_1"/>
<keyword evidence="3" id="KW-1185">Reference proteome</keyword>
<sequence length="406" mass="46954">MSEESTRTTGTTVEKLQRSGLPDDVKFPDFRGTLDAATYTINCNDGVVRTLEILRVICRADGIKGRGPTVVEAQCIREEGLGRFKSWKEKPLIVKFSFPVQTRAPENVLIDEARACAEEGDYWALNHLPEVFFCETTELTEFKKDTAQGRLLQYLGAKNCKDRVIRVTVMAKLYPLSELRNARELAQVLYDILQIHRWLCDKPRILHRDLSISSIMFRRSSDKEQSIYGVLNDFDLSSRLGQMDQPSSNHCTGTKPFMAFDLLDADWPKGHMYRHDVESVFYILLILCCHYNNLKHSLLSDKRPYLDWFTSRDVAVSSQKSRLFLSRSTLHVQPYFADFTEWLTKIIRQFNLGCKNRPWDPNDTSVNWDWETLSGCITYENMKEITRTFQGTDLVTRWDRVVASNS</sequence>
<dbReference type="OrthoDB" id="5569250at2759"/>
<dbReference type="PROSITE" id="PS50011">
    <property type="entry name" value="PROTEIN_KINASE_DOM"/>
    <property type="match status" value="1"/>
</dbReference>
<accession>A0A0D0BZU9</accession>
<dbReference type="SUPFAM" id="SSF56112">
    <property type="entry name" value="Protein kinase-like (PK-like)"/>
    <property type="match status" value="1"/>
</dbReference>
<dbReference type="PANTHER" id="PTHR38248">
    <property type="entry name" value="FUNK1 6"/>
    <property type="match status" value="1"/>
</dbReference>
<dbReference type="Gene3D" id="1.10.510.10">
    <property type="entry name" value="Transferase(Phosphotransferase) domain 1"/>
    <property type="match status" value="1"/>
</dbReference>
<dbReference type="InterPro" id="IPR000719">
    <property type="entry name" value="Prot_kinase_dom"/>
</dbReference>
<evidence type="ECO:0000313" key="2">
    <source>
        <dbReference type="EMBL" id="KIK61461.1"/>
    </source>
</evidence>
<name>A0A0D0BZU9_9AGAR</name>